<protein>
    <recommendedName>
        <fullName evidence="4">Glycosyltransferase RgtA/B/C/D-like domain-containing protein</fullName>
    </recommendedName>
</protein>
<name>A0A1F7XGD9_9BACT</name>
<dbReference type="AlphaFoldDB" id="A0A1F7XGD9"/>
<evidence type="ECO:0000256" key="1">
    <source>
        <dbReference type="SAM" id="Phobius"/>
    </source>
</evidence>
<keyword evidence="1" id="KW-0472">Membrane</keyword>
<keyword evidence="1" id="KW-0812">Transmembrane</keyword>
<comment type="caution">
    <text evidence="2">The sequence shown here is derived from an EMBL/GenBank/DDBJ whole genome shotgun (WGS) entry which is preliminary data.</text>
</comment>
<sequence length="351" mass="40283">MWKVWNEKKWKWLVVTGISLSIVLQSHYLGLLLIPVLFIYWILSIKKINLDAPTKREAFRYSSIAIGLFVLLMSPLLLFDARHGWRNITSLKDFMGMGSGNLQFNVLDNFVPLFVNANTRLIAGGSQTVGRIVFVLFVFSLIALISYWKKLSKKVRSALVIILTWVFFGILGLSIYNQPIYDHYFGFLFAALFIYFGGVCQILYQEKKLLGSIFILVFMTLLLAENISNNAFRHPPNRQMDNTISITRKIVEESKGEKFNLAVIAERNYEGAYQYFLEAWNAPFIIIDPQRYEETAANQLFVVCEYEEVDKCQPTSNPKPEVANFGWSKIEMKWEVGGVLLFKLVPNPPGS</sequence>
<organism evidence="2 3">
    <name type="scientific">Candidatus Woesebacteria bacterium RBG_16_39_8b</name>
    <dbReference type="NCBI Taxonomy" id="1802482"/>
    <lineage>
        <taxon>Bacteria</taxon>
        <taxon>Candidatus Woeseibacteriota</taxon>
    </lineage>
</organism>
<reference evidence="2 3" key="1">
    <citation type="journal article" date="2016" name="Nat. Commun.">
        <title>Thousands of microbial genomes shed light on interconnected biogeochemical processes in an aquifer system.</title>
        <authorList>
            <person name="Anantharaman K."/>
            <person name="Brown C.T."/>
            <person name="Hug L.A."/>
            <person name="Sharon I."/>
            <person name="Castelle C.J."/>
            <person name="Probst A.J."/>
            <person name="Thomas B.C."/>
            <person name="Singh A."/>
            <person name="Wilkins M.J."/>
            <person name="Karaoz U."/>
            <person name="Brodie E.L."/>
            <person name="Williams K.H."/>
            <person name="Hubbard S.S."/>
            <person name="Banfield J.F."/>
        </authorList>
    </citation>
    <scope>NUCLEOTIDE SEQUENCE [LARGE SCALE GENOMIC DNA]</scope>
</reference>
<feature type="transmembrane region" description="Helical" evidence="1">
    <location>
        <begin position="155"/>
        <end position="176"/>
    </location>
</feature>
<feature type="transmembrane region" description="Helical" evidence="1">
    <location>
        <begin position="129"/>
        <end position="149"/>
    </location>
</feature>
<feature type="transmembrane region" description="Helical" evidence="1">
    <location>
        <begin position="12"/>
        <end position="43"/>
    </location>
</feature>
<evidence type="ECO:0000313" key="2">
    <source>
        <dbReference type="EMBL" id="OGM13448.1"/>
    </source>
</evidence>
<proteinExistence type="predicted"/>
<feature type="transmembrane region" description="Helical" evidence="1">
    <location>
        <begin position="183"/>
        <end position="204"/>
    </location>
</feature>
<dbReference type="Proteomes" id="UP000179013">
    <property type="component" value="Unassembled WGS sequence"/>
</dbReference>
<accession>A0A1F7XGD9</accession>
<gene>
    <name evidence="2" type="ORF">A2V80_00490</name>
</gene>
<dbReference type="EMBL" id="MGFU01000010">
    <property type="protein sequence ID" value="OGM13448.1"/>
    <property type="molecule type" value="Genomic_DNA"/>
</dbReference>
<feature type="transmembrane region" description="Helical" evidence="1">
    <location>
        <begin position="58"/>
        <end position="79"/>
    </location>
</feature>
<keyword evidence="1" id="KW-1133">Transmembrane helix</keyword>
<evidence type="ECO:0000313" key="3">
    <source>
        <dbReference type="Proteomes" id="UP000179013"/>
    </source>
</evidence>
<evidence type="ECO:0008006" key="4">
    <source>
        <dbReference type="Google" id="ProtNLM"/>
    </source>
</evidence>
<feature type="transmembrane region" description="Helical" evidence="1">
    <location>
        <begin position="210"/>
        <end position="228"/>
    </location>
</feature>